<feature type="transmembrane region" description="Helical" evidence="7">
    <location>
        <begin position="54"/>
        <end position="76"/>
    </location>
</feature>
<feature type="transmembrane region" description="Helical" evidence="7">
    <location>
        <begin position="347"/>
        <end position="370"/>
    </location>
</feature>
<evidence type="ECO:0000256" key="4">
    <source>
        <dbReference type="ARBA" id="ARBA00022692"/>
    </source>
</evidence>
<feature type="transmembrane region" description="Helical" evidence="7">
    <location>
        <begin position="82"/>
        <end position="104"/>
    </location>
</feature>
<evidence type="ECO:0000256" key="5">
    <source>
        <dbReference type="ARBA" id="ARBA00022989"/>
    </source>
</evidence>
<keyword evidence="5 7" id="KW-1133">Transmembrane helix</keyword>
<keyword evidence="3" id="KW-1003">Cell membrane</keyword>
<dbReference type="CDD" id="cd06173">
    <property type="entry name" value="MFS_MefA_like"/>
    <property type="match status" value="1"/>
</dbReference>
<dbReference type="Proteomes" id="UP000199400">
    <property type="component" value="Unassembled WGS sequence"/>
</dbReference>
<feature type="transmembrane region" description="Helical" evidence="7">
    <location>
        <begin position="205"/>
        <end position="225"/>
    </location>
</feature>
<dbReference type="EMBL" id="FOMX01000017">
    <property type="protein sequence ID" value="SFE66282.1"/>
    <property type="molecule type" value="Genomic_DNA"/>
</dbReference>
<proteinExistence type="predicted"/>
<dbReference type="InterPro" id="IPR020846">
    <property type="entry name" value="MFS_dom"/>
</dbReference>
<feature type="transmembrane region" description="Helical" evidence="7">
    <location>
        <begin position="116"/>
        <end position="138"/>
    </location>
</feature>
<dbReference type="STRING" id="54.SAMN02745121_05074"/>
<dbReference type="Pfam" id="PF05977">
    <property type="entry name" value="MFS_3"/>
    <property type="match status" value="1"/>
</dbReference>
<feature type="transmembrane region" description="Helical" evidence="7">
    <location>
        <begin position="324"/>
        <end position="341"/>
    </location>
</feature>
<evidence type="ECO:0000313" key="10">
    <source>
        <dbReference type="Proteomes" id="UP000199400"/>
    </source>
</evidence>
<evidence type="ECO:0000313" key="9">
    <source>
        <dbReference type="EMBL" id="SFE66282.1"/>
    </source>
</evidence>
<keyword evidence="6 7" id="KW-0472">Membrane</keyword>
<dbReference type="OrthoDB" id="9775268at2"/>
<keyword evidence="4 7" id="KW-0812">Transmembrane</keyword>
<feature type="transmembrane region" description="Helical" evidence="7">
    <location>
        <begin position="292"/>
        <end position="312"/>
    </location>
</feature>
<dbReference type="Gene3D" id="1.20.1250.20">
    <property type="entry name" value="MFS general substrate transporter like domains"/>
    <property type="match status" value="1"/>
</dbReference>
<evidence type="ECO:0000256" key="3">
    <source>
        <dbReference type="ARBA" id="ARBA00022475"/>
    </source>
</evidence>
<protein>
    <submittedName>
        <fullName evidence="9">Predicted arabinose efflux permease, MFS family</fullName>
    </submittedName>
</protein>
<dbReference type="GO" id="GO:0005886">
    <property type="term" value="C:plasma membrane"/>
    <property type="evidence" value="ECO:0007669"/>
    <property type="project" value="UniProtKB-SubCell"/>
</dbReference>
<evidence type="ECO:0000256" key="1">
    <source>
        <dbReference type="ARBA" id="ARBA00004651"/>
    </source>
</evidence>
<feature type="transmembrane region" description="Helical" evidence="7">
    <location>
        <begin position="261"/>
        <end position="280"/>
    </location>
</feature>
<dbReference type="InterPro" id="IPR010290">
    <property type="entry name" value="TM_effector"/>
</dbReference>
<dbReference type="PANTHER" id="PTHR23513:SF11">
    <property type="entry name" value="STAPHYLOFERRIN A TRANSPORTER"/>
    <property type="match status" value="1"/>
</dbReference>
<dbReference type="AlphaFoldDB" id="A0A1I2CDL9"/>
<dbReference type="GO" id="GO:0022857">
    <property type="term" value="F:transmembrane transporter activity"/>
    <property type="evidence" value="ECO:0007669"/>
    <property type="project" value="InterPro"/>
</dbReference>
<gene>
    <name evidence="9" type="ORF">SAMN02745121_05074</name>
</gene>
<dbReference type="PANTHER" id="PTHR23513">
    <property type="entry name" value="INTEGRAL MEMBRANE EFFLUX PROTEIN-RELATED"/>
    <property type="match status" value="1"/>
</dbReference>
<keyword evidence="2" id="KW-0813">Transport</keyword>
<evidence type="ECO:0000256" key="2">
    <source>
        <dbReference type="ARBA" id="ARBA00022448"/>
    </source>
</evidence>
<feature type="domain" description="Major facilitator superfamily (MFS) profile" evidence="8">
    <location>
        <begin position="50"/>
        <end position="447"/>
    </location>
</feature>
<comment type="subcellular location">
    <subcellularLocation>
        <location evidence="1">Cell membrane</location>
        <topology evidence="1">Multi-pass membrane protein</topology>
    </subcellularLocation>
</comment>
<evidence type="ECO:0000256" key="6">
    <source>
        <dbReference type="ARBA" id="ARBA00023136"/>
    </source>
</evidence>
<feature type="transmembrane region" description="Helical" evidence="7">
    <location>
        <begin position="417"/>
        <end position="441"/>
    </location>
</feature>
<dbReference type="InterPro" id="IPR036259">
    <property type="entry name" value="MFS_trans_sf"/>
</dbReference>
<accession>A0A1I2CDL9</accession>
<evidence type="ECO:0000259" key="8">
    <source>
        <dbReference type="PROSITE" id="PS50850"/>
    </source>
</evidence>
<feature type="transmembrane region" description="Helical" evidence="7">
    <location>
        <begin position="382"/>
        <end position="405"/>
    </location>
</feature>
<name>A0A1I2CDL9_9BACT</name>
<keyword evidence="10" id="KW-1185">Reference proteome</keyword>
<organism evidence="9 10">
    <name type="scientific">Nannocystis exedens</name>
    <dbReference type="NCBI Taxonomy" id="54"/>
    <lineage>
        <taxon>Bacteria</taxon>
        <taxon>Pseudomonadati</taxon>
        <taxon>Myxococcota</taxon>
        <taxon>Polyangia</taxon>
        <taxon>Nannocystales</taxon>
        <taxon>Nannocystaceae</taxon>
        <taxon>Nannocystis</taxon>
    </lineage>
</organism>
<evidence type="ECO:0000256" key="7">
    <source>
        <dbReference type="SAM" id="Phobius"/>
    </source>
</evidence>
<dbReference type="SUPFAM" id="SSF103473">
    <property type="entry name" value="MFS general substrate transporter"/>
    <property type="match status" value="1"/>
</dbReference>
<reference evidence="10" key="1">
    <citation type="submission" date="2016-10" db="EMBL/GenBank/DDBJ databases">
        <authorList>
            <person name="Varghese N."/>
            <person name="Submissions S."/>
        </authorList>
    </citation>
    <scope>NUCLEOTIDE SEQUENCE [LARGE SCALE GENOMIC DNA]</scope>
    <source>
        <strain evidence="10">ATCC 25963</strain>
    </source>
</reference>
<sequence length="474" mass="50273">MRGGTAARARATRYARAVVQHLQVDPSASQVGLPTDAPGLPWRGVMRHVGFRRVWLGAMGSSIGTWMEGVGVQWLMAEQTASTLMLGALAVAQLGPMLVLGLPAGLLVDWVDRRKMLLVTQVAMMAIAALLAVAHAIGWATPPVLIGLGLVNGIAMAFNTPAWQTLSPRLVPREELPQAIALMGMQFNLARVAGPALAGVLMARWGATLLFTLNALSFVGVMWAVRSTAPAPPATTGAHAPWREVGEALRFVRDHVGARQVMLGLLLLSMLAAPLQRMLPLFVSEVYHAEEATYGVMLSAIGAGAVLGGLTLGRLPSWYPRHHIIPLALLMSGASMTLYCALTEPAWAAACLLVSGFFWIWAFSSLMTSVQLLTPDVMRGRVLALFNMAMFGAMPVGSVLSALLGDWLALQLGGGPGLAVQLGVGVFTLILLLAGAALLIWRTPEIDDLKPGDRGHTRRPGFWAGITAAGHRPA</sequence>
<dbReference type="PROSITE" id="PS50850">
    <property type="entry name" value="MFS"/>
    <property type="match status" value="1"/>
</dbReference>